<dbReference type="CDD" id="cd01650">
    <property type="entry name" value="RT_nLTR_like"/>
    <property type="match status" value="1"/>
</dbReference>
<keyword evidence="3" id="KW-1185">Reference proteome</keyword>
<dbReference type="RefSeq" id="XP_065329932.1">
    <property type="nucleotide sequence ID" value="XM_065473860.1"/>
</dbReference>
<dbReference type="InterPro" id="IPR043502">
    <property type="entry name" value="DNA/RNA_pol_sf"/>
</dbReference>
<dbReference type="PANTHER" id="PTHR47027">
    <property type="entry name" value="REVERSE TRANSCRIPTASE DOMAIN-CONTAINING PROTEIN"/>
    <property type="match status" value="1"/>
</dbReference>
<evidence type="ECO:0000313" key="3">
    <source>
        <dbReference type="Proteomes" id="UP001334084"/>
    </source>
</evidence>
<evidence type="ECO:0000313" key="2">
    <source>
        <dbReference type="EMBL" id="WUR03787.1"/>
    </source>
</evidence>
<evidence type="ECO:0000259" key="1">
    <source>
        <dbReference type="PROSITE" id="PS50878"/>
    </source>
</evidence>
<reference evidence="2" key="1">
    <citation type="journal article" date="2024" name="BMC Genomics">
        <title>Functional annotation of a divergent genome using sequence and structure-based similarity.</title>
        <authorList>
            <person name="Svedberg D."/>
            <person name="Winiger R.R."/>
            <person name="Berg A."/>
            <person name="Sharma H."/>
            <person name="Tellgren-Roth C."/>
            <person name="Debrunner-Vossbrinck B.A."/>
            <person name="Vossbrinck C.R."/>
            <person name="Barandun J."/>
        </authorList>
    </citation>
    <scope>NUCLEOTIDE SEQUENCE</scope>
    <source>
        <strain evidence="2">Illinois isolate</strain>
    </source>
</reference>
<dbReference type="Proteomes" id="UP001334084">
    <property type="component" value="Chromosome 6"/>
</dbReference>
<sequence>MHKTPIQILAVSVYIPCRGEANRQVAKQCLTAFLREKASRPTWTRVVIGGDFNMNEGELAVLLSQSKSGIEVLPNPLMKTRWSWTTNWSSIDHIAAKGFRERPFVWPIQHYDISDHFPVYVKIKFEKTFIPERKSIISRAKVKDVRPIFVADEKWNAVTEKTDSNLSTLAKAFIDSVWEVANGCNVTSKPHPKEWRVYISKETRTLIAKRRNVFKHRKDPDFDRTVYDKLMMRVQKSKKKDACEARTRKTHAIAKMVVENRYKDLFLEIRSSTGDGVSDKPVLDESTGSVIHDKKGKEELWARYFGDLASDKTGHSRDPNFWIDKFPIKHNVYPECNSPLYYEELWGALKSTPWGKAPGLDGIPADVLKVIAMEEEPVSAAAKALWKTVSSIWNKAEIPNEINVGEVVPIPKKTMSVVTMSDTRGIVLLPSLTKVIAKIAARRINCIAEEHGLLAKEQAGFRTLEECTAQVASLYEVVKRRSIRGQPTYLAFIDYAKAYDKVPHKALLRKLECIGIGGHLLDVIRSLYKDPRMCVRVGSSTSPIVNYHCGVRQGCPVSPILFDLFINDLLLGMEGVTIPGVDSTISGLLFADDAVILAESESALRRNLKILSSWSEKHEMSVNASKCGIMAISTTEQIEAGGPESILLNKKAKREPNEPESFEIMGNEVPIITEYVYLGIRFTPDLCLNSMMKHCESKGKKAFGAMYYLLSRKDMPVFVKTLALKVKLQAILTYGAEVWGMSTARCKGIQRIMNAACRIIVGGGKNASMDRIRSELGVKSVANIAAVKRARAVAKWPGCKTWISTLSNSHFRSREWTWVSGNIKWLKRYAGWEIGRALTTTIIDDVFASREVESRTKIGTWAAEYRLSTKPVWIKLGSLYPELQRGCLGIGRMRSGTFNFVRNLVNKRILGNQYRSFCPFCNNSDEETIEHLFFYCQRWEEYRGHYFPWWSTGASQYIKKINSMSMVLQALLRILLGEEAGSDELVCLYTNFGNSAIIEQSSTDSFVVPAARFLQRIIPLREGIIRRIISVDRRVSWSQSSMSTAELVAP</sequence>
<dbReference type="EMBL" id="CP142731">
    <property type="protein sequence ID" value="WUR03787.1"/>
    <property type="molecule type" value="Genomic_DNA"/>
</dbReference>
<dbReference type="Gene3D" id="3.60.10.10">
    <property type="entry name" value="Endonuclease/exonuclease/phosphatase"/>
    <property type="match status" value="1"/>
</dbReference>
<accession>A0AAX4JCV7</accession>
<dbReference type="PANTHER" id="PTHR47027:SF20">
    <property type="entry name" value="REVERSE TRANSCRIPTASE-LIKE PROTEIN WITH RNA-DIRECTED DNA POLYMERASE DOMAIN"/>
    <property type="match status" value="1"/>
</dbReference>
<dbReference type="InterPro" id="IPR036691">
    <property type="entry name" value="Endo/exonu/phosph_ase_sf"/>
</dbReference>
<feature type="domain" description="Reverse transcriptase" evidence="1">
    <location>
        <begin position="391"/>
        <end position="669"/>
    </location>
</feature>
<gene>
    <name evidence="2" type="ORF">VNE69_06107</name>
</gene>
<dbReference type="Pfam" id="PF00078">
    <property type="entry name" value="RVT_1"/>
    <property type="match status" value="1"/>
</dbReference>
<dbReference type="SUPFAM" id="SSF56672">
    <property type="entry name" value="DNA/RNA polymerases"/>
    <property type="match status" value="1"/>
</dbReference>
<dbReference type="AlphaFoldDB" id="A0AAX4JCV7"/>
<protein>
    <submittedName>
        <fullName evidence="2">Pol polyprotein</fullName>
    </submittedName>
</protein>
<dbReference type="KEGG" id="vnx:VNE69_06107"/>
<proteinExistence type="predicted"/>
<dbReference type="SUPFAM" id="SSF56219">
    <property type="entry name" value="DNase I-like"/>
    <property type="match status" value="1"/>
</dbReference>
<name>A0AAX4JCV7_9MICR</name>
<dbReference type="PROSITE" id="PS50878">
    <property type="entry name" value="RT_POL"/>
    <property type="match status" value="1"/>
</dbReference>
<dbReference type="InterPro" id="IPR000477">
    <property type="entry name" value="RT_dom"/>
</dbReference>
<dbReference type="GeneID" id="90541604"/>
<organism evidence="2 3">
    <name type="scientific">Vairimorpha necatrix</name>
    <dbReference type="NCBI Taxonomy" id="6039"/>
    <lineage>
        <taxon>Eukaryota</taxon>
        <taxon>Fungi</taxon>
        <taxon>Fungi incertae sedis</taxon>
        <taxon>Microsporidia</taxon>
        <taxon>Nosematidae</taxon>
        <taxon>Vairimorpha</taxon>
    </lineage>
</organism>